<evidence type="ECO:0000259" key="3">
    <source>
        <dbReference type="SMART" id="SM00458"/>
    </source>
</evidence>
<evidence type="ECO:0000313" key="4">
    <source>
        <dbReference type="EMBL" id="NEE04498.1"/>
    </source>
</evidence>
<proteinExistence type="predicted"/>
<dbReference type="InterPro" id="IPR012334">
    <property type="entry name" value="Pectin_lyas_fold"/>
</dbReference>
<gene>
    <name evidence="4" type="ORF">G1H10_30450</name>
</gene>
<evidence type="ECO:0000313" key="5">
    <source>
        <dbReference type="Proteomes" id="UP000475214"/>
    </source>
</evidence>
<organism evidence="4 5">
    <name type="scientific">Phytoactinopolyspora halotolerans</name>
    <dbReference type="NCBI Taxonomy" id="1981512"/>
    <lineage>
        <taxon>Bacteria</taxon>
        <taxon>Bacillati</taxon>
        <taxon>Actinomycetota</taxon>
        <taxon>Actinomycetes</taxon>
        <taxon>Jiangellales</taxon>
        <taxon>Jiangellaceae</taxon>
        <taxon>Phytoactinopolyspora</taxon>
    </lineage>
</organism>
<feature type="domain" description="Ricin B lectin" evidence="3">
    <location>
        <begin position="952"/>
        <end position="1080"/>
    </location>
</feature>
<dbReference type="SUPFAM" id="SSF51126">
    <property type="entry name" value="Pectin lyase-like"/>
    <property type="match status" value="1"/>
</dbReference>
<dbReference type="RefSeq" id="WP_163745046.1">
    <property type="nucleotide sequence ID" value="NZ_JAAGOA010000035.1"/>
</dbReference>
<comment type="caution">
    <text evidence="4">The sequence shown here is derived from an EMBL/GenBank/DDBJ whole genome shotgun (WGS) entry which is preliminary data.</text>
</comment>
<dbReference type="InterPro" id="IPR048482">
    <property type="entry name" value="GH141_ins"/>
</dbReference>
<dbReference type="SMART" id="SM00458">
    <property type="entry name" value="RICIN"/>
    <property type="match status" value="1"/>
</dbReference>
<sequence length="1274" mass="134742">MIKTAEAPDRYGLRACTALVATVVALVVALVGIPTPASAAPAENAFYVAPDGDDSNAGTLEAPFRTLDRARDAVREVNADMSGDIHVYLRGGSYPVDSTVEFGPEDSGSNGHRVIYSAFENETPVLEAGAEISGWTQHDGDIWSAPLDRADKLRALYVNDQRAVMAYKNVSSQGCYGEYTITAGQAPWAWESGTECDGARYALSDVPEISGNAEDMEIQTATTWTTAIVGVRDVTTSEDGTSRVLLFQQPGAAIAAGAFNGNFQVRGSHKLMNAYEFLDEPGEFYYDRDAKTVYYYKAESEDMATASVFAPGNVETVLSVAGTSTTDRVHDLSFEGITVRHTDWDLAEVDGASFKQAQQANIINSAYVHGNFHVYHYRNVDLQPAAIEVTSAANISLERNRVEHTGADGISLINDVVDSQLTGNVTRDIGGTAINVGHPQHVYIGDAAEDNKEKFPADVEGAPTNIQITNNYVYDSAKLFLGSPAVGAFFVDTMTFEHNVIEKTSWAGISMGWGWWNFNGSPGSIEPGNPTTVARNNSIRYNEFIDTVNDRNDTGPVYTLGAQPDTIISHNYIDGVRAGHTYGLHADEASAYITFDSNVLDISDGVTYTINSEDWGSKHNLTITNTWATVWNKYANDPPDSHIEPIMVYEDAVWPLAAYAVTANSGLEPAYRDLLGAEATMSPDHVLPASVEADGSATSIPIRGTGDASATIWLAPEGTTDFASGDTMTAAPGDATSIELPSEAGTYHLFVVTESGEVSAASTDLVRRTLAEFTDVDVPAGVVDVPYSYELKATGSPTFDVIDGALPDGLTLAEDGTISGTPTTAGTFTADIQAQSAANAVTTTITIRIHAERPASPVVTVTEERASTPGNGTGVAALTIGNPTPDEVTYSVEVADGAGEAVFSSTATVDAGAEAAIEATDLVIGSYTATVTGNDASEPVTVSFEITEAEIRYAKVIGVASERCLTVPGDSTDVGTQAILFDCHGEANQRITVTADGELTVFDGSTCLGTQGGGTGTGTAIVTQDCTGAETQKWEIQPDGSIRSAVTGVCMDAWEAATSNGTRIALWWCSGDANQRWMFDGDMEAPTVSLTSPAGDVSANEVTVNVDASDDVGLKSISADIYQDGELVQSTHTDVADGAATASHEATIALAGGEYEVRYAATDLSGRTSETESFTFDLIAQPEFTVEAWTECVGPKVMLRTSVTNDDDEQVAVHVSTAYGEKSWDDVNPGRSKSARFMTEESAVSAGVATVTVTGVTTGDTRTEEMPYDAAHCG</sequence>
<dbReference type="Pfam" id="PF21231">
    <property type="entry name" value="GH141_M"/>
    <property type="match status" value="1"/>
</dbReference>
<evidence type="ECO:0000256" key="1">
    <source>
        <dbReference type="SAM" id="MobiDB-lite"/>
    </source>
</evidence>
<dbReference type="GO" id="GO:0005509">
    <property type="term" value="F:calcium ion binding"/>
    <property type="evidence" value="ECO:0007669"/>
    <property type="project" value="InterPro"/>
</dbReference>
<keyword evidence="5" id="KW-1185">Reference proteome</keyword>
<accession>A0A6L9SII8</accession>
<dbReference type="InterPro" id="IPR000772">
    <property type="entry name" value="Ricin_B_lectin"/>
</dbReference>
<feature type="region of interest" description="Disordered" evidence="1">
    <location>
        <begin position="856"/>
        <end position="877"/>
    </location>
</feature>
<dbReference type="Pfam" id="PF00652">
    <property type="entry name" value="Ricin_B_lectin"/>
    <property type="match status" value="1"/>
</dbReference>
<dbReference type="Gene3D" id="2.60.40.10">
    <property type="entry name" value="Immunoglobulins"/>
    <property type="match status" value="1"/>
</dbReference>
<dbReference type="SUPFAM" id="SSF50370">
    <property type="entry name" value="Ricin B-like lectins"/>
    <property type="match status" value="1"/>
</dbReference>
<dbReference type="InterPro" id="IPR013783">
    <property type="entry name" value="Ig-like_fold"/>
</dbReference>
<dbReference type="Gene3D" id="2.160.20.10">
    <property type="entry name" value="Single-stranded right-handed beta-helix, Pectin lyase-like"/>
    <property type="match status" value="2"/>
</dbReference>
<dbReference type="PROSITE" id="PS50231">
    <property type="entry name" value="RICIN_B_LECTIN"/>
    <property type="match status" value="1"/>
</dbReference>
<dbReference type="CDD" id="cd23418">
    <property type="entry name" value="beta-trefoil_Ricin_XLN-like"/>
    <property type="match status" value="1"/>
</dbReference>
<dbReference type="Proteomes" id="UP000475214">
    <property type="component" value="Unassembled WGS sequence"/>
</dbReference>
<dbReference type="InterPro" id="IPR011050">
    <property type="entry name" value="Pectin_lyase_fold/virulence"/>
</dbReference>
<dbReference type="InterPro" id="IPR015919">
    <property type="entry name" value="Cadherin-like_sf"/>
</dbReference>
<protein>
    <submittedName>
        <fullName evidence="4">Right-handed parallel beta-helix repeat-containing protein</fullName>
    </submittedName>
</protein>
<dbReference type="Gene3D" id="2.80.10.50">
    <property type="match status" value="2"/>
</dbReference>
<dbReference type="PANTHER" id="PTHR36453:SF1">
    <property type="entry name" value="RIGHT HANDED BETA HELIX DOMAIN-CONTAINING PROTEIN"/>
    <property type="match status" value="1"/>
</dbReference>
<dbReference type="InterPro" id="IPR006626">
    <property type="entry name" value="PbH1"/>
</dbReference>
<keyword evidence="2" id="KW-0732">Signal</keyword>
<dbReference type="SMART" id="SM00710">
    <property type="entry name" value="PbH1"/>
    <property type="match status" value="7"/>
</dbReference>
<dbReference type="InterPro" id="IPR035992">
    <property type="entry name" value="Ricin_B-like_lectins"/>
</dbReference>
<name>A0A6L9SII8_9ACTN</name>
<feature type="signal peptide" evidence="2">
    <location>
        <begin position="1"/>
        <end position="39"/>
    </location>
</feature>
<dbReference type="EMBL" id="JAAGOA010000035">
    <property type="protein sequence ID" value="NEE04498.1"/>
    <property type="molecule type" value="Genomic_DNA"/>
</dbReference>
<reference evidence="4 5" key="1">
    <citation type="submission" date="2020-02" db="EMBL/GenBank/DDBJ databases">
        <authorList>
            <person name="Li X.-J."/>
            <person name="Han X.-M."/>
        </authorList>
    </citation>
    <scope>NUCLEOTIDE SEQUENCE [LARGE SCALE GENOMIC DNA]</scope>
    <source>
        <strain evidence="4 5">CCTCC AB 2017055</strain>
    </source>
</reference>
<dbReference type="PANTHER" id="PTHR36453">
    <property type="entry name" value="SECRETED PROTEIN-RELATED"/>
    <property type="match status" value="1"/>
</dbReference>
<dbReference type="GO" id="GO:0016020">
    <property type="term" value="C:membrane"/>
    <property type="evidence" value="ECO:0007669"/>
    <property type="project" value="InterPro"/>
</dbReference>
<feature type="chain" id="PRO_5026894049" evidence="2">
    <location>
        <begin position="40"/>
        <end position="1274"/>
    </location>
</feature>
<dbReference type="GO" id="GO:0005975">
    <property type="term" value="P:carbohydrate metabolic process"/>
    <property type="evidence" value="ECO:0007669"/>
    <property type="project" value="UniProtKB-ARBA"/>
</dbReference>
<evidence type="ECO:0000256" key="2">
    <source>
        <dbReference type="SAM" id="SignalP"/>
    </source>
</evidence>
<dbReference type="SUPFAM" id="SSF49313">
    <property type="entry name" value="Cadherin-like"/>
    <property type="match status" value="1"/>
</dbReference>
<dbReference type="AlphaFoldDB" id="A0A6L9SII8"/>